<name>A0A1M5PXP5_9ALTE</name>
<dbReference type="EMBL" id="FQWD01000006">
    <property type="protein sequence ID" value="SHH06568.1"/>
    <property type="molecule type" value="Genomic_DNA"/>
</dbReference>
<proteinExistence type="predicted"/>
<gene>
    <name evidence="1" type="ORF">SAMN05216361_3651</name>
</gene>
<dbReference type="AlphaFoldDB" id="A0A1M5PXP5"/>
<protein>
    <submittedName>
        <fullName evidence="1">Uncharacterized protein</fullName>
    </submittedName>
</protein>
<sequence>MLTLLQYGYTKKALTTVLYFIWFRLLTRLPGHVALYQA</sequence>
<evidence type="ECO:0000313" key="2">
    <source>
        <dbReference type="Proteomes" id="UP000184520"/>
    </source>
</evidence>
<keyword evidence="2" id="KW-1185">Reference proteome</keyword>
<reference evidence="2" key="1">
    <citation type="submission" date="2016-11" db="EMBL/GenBank/DDBJ databases">
        <authorList>
            <person name="Varghese N."/>
            <person name="Submissions S."/>
        </authorList>
    </citation>
    <scope>NUCLEOTIDE SEQUENCE [LARGE SCALE GENOMIC DNA]</scope>
    <source>
        <strain evidence="2">CGMCC 1.8995</strain>
    </source>
</reference>
<organism evidence="1 2">
    <name type="scientific">Marisediminitalea aggregata</name>
    <dbReference type="NCBI Taxonomy" id="634436"/>
    <lineage>
        <taxon>Bacteria</taxon>
        <taxon>Pseudomonadati</taxon>
        <taxon>Pseudomonadota</taxon>
        <taxon>Gammaproteobacteria</taxon>
        <taxon>Alteromonadales</taxon>
        <taxon>Alteromonadaceae</taxon>
        <taxon>Marisediminitalea</taxon>
    </lineage>
</organism>
<evidence type="ECO:0000313" key="1">
    <source>
        <dbReference type="EMBL" id="SHH06568.1"/>
    </source>
</evidence>
<dbReference type="Proteomes" id="UP000184520">
    <property type="component" value="Unassembled WGS sequence"/>
</dbReference>
<accession>A0A1M5PXP5</accession>